<sequence length="110" mass="12487">MIETVHSYSLDDEKKVEKIIDADEVMINHMIFPKGAGLPEHFSNSNVYMTILRGTLTLQLGEQEAQHYPQGSIINIPYNTKMNVSNAHDEVMEMFVIKAPNPRVFQAPNN</sequence>
<dbReference type="CDD" id="cd20290">
    <property type="entry name" value="cupin_Mj0764-like"/>
    <property type="match status" value="1"/>
</dbReference>
<dbReference type="AlphaFoldDB" id="A0A645BNA4"/>
<dbReference type="SUPFAM" id="SSF51182">
    <property type="entry name" value="RmlC-like cupins"/>
    <property type="match status" value="1"/>
</dbReference>
<protein>
    <recommendedName>
        <fullName evidence="2">Cupin 2 conserved barrel domain-containing protein</fullName>
    </recommendedName>
</protein>
<evidence type="ECO:0000313" key="1">
    <source>
        <dbReference type="EMBL" id="MPM66717.1"/>
    </source>
</evidence>
<organism evidence="1">
    <name type="scientific">bioreactor metagenome</name>
    <dbReference type="NCBI Taxonomy" id="1076179"/>
    <lineage>
        <taxon>unclassified sequences</taxon>
        <taxon>metagenomes</taxon>
        <taxon>ecological metagenomes</taxon>
    </lineage>
</organism>
<dbReference type="InterPro" id="IPR014710">
    <property type="entry name" value="RmlC-like_jellyroll"/>
</dbReference>
<dbReference type="Gene3D" id="2.60.120.10">
    <property type="entry name" value="Jelly Rolls"/>
    <property type="match status" value="1"/>
</dbReference>
<name>A0A645BNA4_9ZZZZ</name>
<dbReference type="EMBL" id="VSSQ01021256">
    <property type="protein sequence ID" value="MPM66717.1"/>
    <property type="molecule type" value="Genomic_DNA"/>
</dbReference>
<proteinExistence type="predicted"/>
<reference evidence="1" key="1">
    <citation type="submission" date="2019-08" db="EMBL/GenBank/DDBJ databases">
        <authorList>
            <person name="Kucharzyk K."/>
            <person name="Murdoch R.W."/>
            <person name="Higgins S."/>
            <person name="Loffler F."/>
        </authorList>
    </citation>
    <scope>NUCLEOTIDE SEQUENCE</scope>
</reference>
<evidence type="ECO:0008006" key="2">
    <source>
        <dbReference type="Google" id="ProtNLM"/>
    </source>
</evidence>
<comment type="caution">
    <text evidence="1">The sequence shown here is derived from an EMBL/GenBank/DDBJ whole genome shotgun (WGS) entry which is preliminary data.</text>
</comment>
<accession>A0A645BNA4</accession>
<dbReference type="InterPro" id="IPR011051">
    <property type="entry name" value="RmlC_Cupin_sf"/>
</dbReference>
<gene>
    <name evidence="1" type="ORF">SDC9_113628</name>
</gene>